<comment type="caution">
    <text evidence="1">The sequence shown here is derived from an EMBL/GenBank/DDBJ whole genome shotgun (WGS) entry which is preliminary data.</text>
</comment>
<reference evidence="1" key="1">
    <citation type="journal article" date="2014" name="Genome Announc.">
        <title>Draft Genome Sequence of Pseudomonas moraviensis R28-S.</title>
        <authorList>
            <person name="Hunter S.S."/>
            <person name="Yano H."/>
            <person name="Loftie-Eaton W."/>
            <person name="Hughes J."/>
            <person name="De Gelder L."/>
            <person name="Stragier P."/>
            <person name="De Vos P."/>
            <person name="Settles M.L."/>
            <person name="Top E.M."/>
        </authorList>
    </citation>
    <scope>NUCLEOTIDE SEQUENCE [LARGE SCALE GENOMIC DNA]</scope>
    <source>
        <strain evidence="1">R28-S</strain>
    </source>
</reference>
<dbReference type="AlphaFoldDB" id="V8R6T5"/>
<dbReference type="PATRIC" id="fig|1395516.4.peg.3455"/>
<sequence>MVVRRVGLFGVRLKMFGVARIDPPHPSPLPQGGEGEREPIFKLFKI</sequence>
<accession>V8R6T5</accession>
<gene>
    <name evidence="1" type="ORF">PMO01_17030</name>
</gene>
<evidence type="ECO:0000313" key="1">
    <source>
        <dbReference type="EMBL" id="ETF07831.1"/>
    </source>
</evidence>
<dbReference type="Proteomes" id="UP000024771">
    <property type="component" value="Chromosome"/>
</dbReference>
<proteinExistence type="predicted"/>
<name>V8R6T5_9PSED</name>
<protein>
    <submittedName>
        <fullName evidence="1">Uncharacterized protein</fullName>
    </submittedName>
</protein>
<dbReference type="HOGENOM" id="CLU_3187940_0_0_6"/>
<dbReference type="EMBL" id="AYMZ01000006">
    <property type="protein sequence ID" value="ETF07831.1"/>
    <property type="molecule type" value="Genomic_DNA"/>
</dbReference>
<organism evidence="1">
    <name type="scientific">Pseudomonas moraviensis R28-S</name>
    <dbReference type="NCBI Taxonomy" id="1395516"/>
    <lineage>
        <taxon>Bacteria</taxon>
        <taxon>Pseudomonadati</taxon>
        <taxon>Pseudomonadota</taxon>
        <taxon>Gammaproteobacteria</taxon>
        <taxon>Pseudomonadales</taxon>
        <taxon>Pseudomonadaceae</taxon>
        <taxon>Pseudomonas</taxon>
    </lineage>
</organism>